<evidence type="ECO:0000256" key="3">
    <source>
        <dbReference type="ARBA" id="ARBA00022833"/>
    </source>
</evidence>
<feature type="domain" description="FLYWCH-type" evidence="4">
    <location>
        <begin position="5"/>
        <end position="58"/>
    </location>
</feature>
<dbReference type="Proteomes" id="UP000625711">
    <property type="component" value="Unassembled WGS sequence"/>
</dbReference>
<dbReference type="Gene3D" id="2.20.25.240">
    <property type="match status" value="1"/>
</dbReference>
<keyword evidence="2" id="KW-0863">Zinc-finger</keyword>
<evidence type="ECO:0000313" key="5">
    <source>
        <dbReference type="EMBL" id="KAF7282360.1"/>
    </source>
</evidence>
<organism evidence="5 6">
    <name type="scientific">Rhynchophorus ferrugineus</name>
    <name type="common">Red palm weevil</name>
    <name type="synonym">Curculio ferrugineus</name>
    <dbReference type="NCBI Taxonomy" id="354439"/>
    <lineage>
        <taxon>Eukaryota</taxon>
        <taxon>Metazoa</taxon>
        <taxon>Ecdysozoa</taxon>
        <taxon>Arthropoda</taxon>
        <taxon>Hexapoda</taxon>
        <taxon>Insecta</taxon>
        <taxon>Pterygota</taxon>
        <taxon>Neoptera</taxon>
        <taxon>Endopterygota</taxon>
        <taxon>Coleoptera</taxon>
        <taxon>Polyphaga</taxon>
        <taxon>Cucujiformia</taxon>
        <taxon>Curculionidae</taxon>
        <taxon>Dryophthorinae</taxon>
        <taxon>Rhynchophorus</taxon>
    </lineage>
</organism>
<dbReference type="OrthoDB" id="6742320at2759"/>
<evidence type="ECO:0000256" key="1">
    <source>
        <dbReference type="ARBA" id="ARBA00022723"/>
    </source>
</evidence>
<dbReference type="AlphaFoldDB" id="A0A834MJF0"/>
<evidence type="ECO:0000313" key="6">
    <source>
        <dbReference type="Proteomes" id="UP000625711"/>
    </source>
</evidence>
<comment type="caution">
    <text evidence="5">The sequence shown here is derived from an EMBL/GenBank/DDBJ whole genome shotgun (WGS) entry which is preliminary data.</text>
</comment>
<dbReference type="InterPro" id="IPR007588">
    <property type="entry name" value="Znf_FLYWCH"/>
</dbReference>
<name>A0A834MJF0_RHYFE</name>
<sequence>MPRYIVDGFVFHVNIMKGNPPMIYLRCLEYKRLGCHARAVIPYDGSIQDIKVNKPHNHPPDFAAEEKIIFMRELKEVMLKNPQISSRTVYQTLAEMYPNAAKETPFELIRHKMNRWKREQE</sequence>
<dbReference type="GO" id="GO:0008270">
    <property type="term" value="F:zinc ion binding"/>
    <property type="evidence" value="ECO:0007669"/>
    <property type="project" value="UniProtKB-KW"/>
</dbReference>
<keyword evidence="6" id="KW-1185">Reference proteome</keyword>
<dbReference type="EMBL" id="JAACXV010000176">
    <property type="protein sequence ID" value="KAF7282360.1"/>
    <property type="molecule type" value="Genomic_DNA"/>
</dbReference>
<keyword evidence="1" id="KW-0479">Metal-binding</keyword>
<evidence type="ECO:0000259" key="4">
    <source>
        <dbReference type="Pfam" id="PF04500"/>
    </source>
</evidence>
<dbReference type="Pfam" id="PF04500">
    <property type="entry name" value="FLYWCH"/>
    <property type="match status" value="1"/>
</dbReference>
<keyword evidence="3" id="KW-0862">Zinc</keyword>
<evidence type="ECO:0000256" key="2">
    <source>
        <dbReference type="ARBA" id="ARBA00022771"/>
    </source>
</evidence>
<protein>
    <recommendedName>
        <fullName evidence="4">FLYWCH-type domain-containing protein</fullName>
    </recommendedName>
</protein>
<accession>A0A834MJF0</accession>
<reference evidence="5" key="1">
    <citation type="submission" date="2020-08" db="EMBL/GenBank/DDBJ databases">
        <title>Genome sequencing and assembly of the red palm weevil Rhynchophorus ferrugineus.</title>
        <authorList>
            <person name="Dias G.B."/>
            <person name="Bergman C.M."/>
            <person name="Manee M."/>
        </authorList>
    </citation>
    <scope>NUCLEOTIDE SEQUENCE</scope>
    <source>
        <strain evidence="5">AA-2017</strain>
        <tissue evidence="5">Whole larva</tissue>
    </source>
</reference>
<gene>
    <name evidence="5" type="ORF">GWI33_002739</name>
</gene>
<proteinExistence type="predicted"/>